<protein>
    <submittedName>
        <fullName evidence="2">Uncharacterized protein</fullName>
    </submittedName>
</protein>
<dbReference type="InParanoid" id="A0A2T3ALM7"/>
<keyword evidence="3" id="KW-1185">Reference proteome</keyword>
<dbReference type="EMBL" id="KZ678376">
    <property type="protein sequence ID" value="PSS03246.1"/>
    <property type="molecule type" value="Genomic_DNA"/>
</dbReference>
<reference evidence="2 3" key="1">
    <citation type="journal article" date="2018" name="Mycol. Prog.">
        <title>Coniella lustricola, a new species from submerged detritus.</title>
        <authorList>
            <person name="Raudabaugh D.B."/>
            <person name="Iturriaga T."/>
            <person name="Carver A."/>
            <person name="Mondo S."/>
            <person name="Pangilinan J."/>
            <person name="Lipzen A."/>
            <person name="He G."/>
            <person name="Amirebrahimi M."/>
            <person name="Grigoriev I.V."/>
            <person name="Miller A.N."/>
        </authorList>
    </citation>
    <scope>NUCLEOTIDE SEQUENCE [LARGE SCALE GENOMIC DNA]</scope>
    <source>
        <strain evidence="2 3">B22-T-1</strain>
    </source>
</reference>
<organism evidence="2 3">
    <name type="scientific">Coniella lustricola</name>
    <dbReference type="NCBI Taxonomy" id="2025994"/>
    <lineage>
        <taxon>Eukaryota</taxon>
        <taxon>Fungi</taxon>
        <taxon>Dikarya</taxon>
        <taxon>Ascomycota</taxon>
        <taxon>Pezizomycotina</taxon>
        <taxon>Sordariomycetes</taxon>
        <taxon>Sordariomycetidae</taxon>
        <taxon>Diaporthales</taxon>
        <taxon>Schizoparmaceae</taxon>
        <taxon>Coniella</taxon>
    </lineage>
</organism>
<feature type="compositionally biased region" description="Low complexity" evidence="1">
    <location>
        <begin position="1"/>
        <end position="12"/>
    </location>
</feature>
<dbReference type="Proteomes" id="UP000241462">
    <property type="component" value="Unassembled WGS sequence"/>
</dbReference>
<proteinExistence type="predicted"/>
<feature type="region of interest" description="Disordered" evidence="1">
    <location>
        <begin position="1"/>
        <end position="46"/>
    </location>
</feature>
<evidence type="ECO:0000256" key="1">
    <source>
        <dbReference type="SAM" id="MobiDB-lite"/>
    </source>
</evidence>
<name>A0A2T3ALM7_9PEZI</name>
<sequence>MDTRSSSGSRSTVPSQESQPRQPTYTTVGSVAKPQSNTPLQPPVRRGRALRWPPAVADDLAAFNQSLLANLPRGRPRSPATTASTLQHYTPLQQNSDRAIDPAIANINSKDTPAFPFMSMALGHLEPLIDLDLDKENVPLETDATYGTGRLSLRPVVTTPVWIFEILGP</sequence>
<dbReference type="OrthoDB" id="4588713at2759"/>
<accession>A0A2T3ALM7</accession>
<evidence type="ECO:0000313" key="3">
    <source>
        <dbReference type="Proteomes" id="UP000241462"/>
    </source>
</evidence>
<evidence type="ECO:0000313" key="2">
    <source>
        <dbReference type="EMBL" id="PSS03246.1"/>
    </source>
</evidence>
<feature type="compositionally biased region" description="Polar residues" evidence="1">
    <location>
        <begin position="13"/>
        <end position="39"/>
    </location>
</feature>
<gene>
    <name evidence="2" type="ORF">BD289DRAFT_421618</name>
</gene>
<dbReference type="AlphaFoldDB" id="A0A2T3ALM7"/>